<dbReference type="InterPro" id="IPR002833">
    <property type="entry name" value="PTH2"/>
</dbReference>
<dbReference type="PANTHER" id="PTHR12649">
    <property type="entry name" value="PEPTIDYL-TRNA HYDROLASE 2"/>
    <property type="match status" value="1"/>
</dbReference>
<sequence length="138" mass="15663">MFRLIGRYLPMWALRRLMRRHEGRLKQMIILRTDLKMRRGKEIAQGAHASMGAYLAHRRDPFVRMWLDGPFAKVAVGVDTEEELTALHAAALRERIPCCLITDAGRTEFNGVPTRTALAIGPGDPDRIHALTGHLKLR</sequence>
<dbReference type="GO" id="GO:0005829">
    <property type="term" value="C:cytosol"/>
    <property type="evidence" value="ECO:0007669"/>
    <property type="project" value="TreeGrafter"/>
</dbReference>
<proteinExistence type="inferred from homology"/>
<evidence type="ECO:0000313" key="6">
    <source>
        <dbReference type="Proteomes" id="UP000244224"/>
    </source>
</evidence>
<dbReference type="Gene3D" id="3.40.1490.10">
    <property type="entry name" value="Bit1"/>
    <property type="match status" value="1"/>
</dbReference>
<evidence type="ECO:0000256" key="1">
    <source>
        <dbReference type="ARBA" id="ARBA00013260"/>
    </source>
</evidence>
<comment type="caution">
    <text evidence="5">The sequence shown here is derived from an EMBL/GenBank/DDBJ whole genome shotgun (WGS) entry which is preliminary data.</text>
</comment>
<comment type="similarity">
    <text evidence="3">Belongs to the PTH2 family.</text>
</comment>
<dbReference type="CDD" id="cd02407">
    <property type="entry name" value="PTH2_family"/>
    <property type="match status" value="1"/>
</dbReference>
<keyword evidence="6" id="KW-1185">Reference proteome</keyword>
<dbReference type="EMBL" id="QBKP01000002">
    <property type="protein sequence ID" value="PTX52626.1"/>
    <property type="molecule type" value="Genomic_DNA"/>
</dbReference>
<organism evidence="5 6">
    <name type="scientific">Gemmobacter caeni</name>
    <dbReference type="NCBI Taxonomy" id="589035"/>
    <lineage>
        <taxon>Bacteria</taxon>
        <taxon>Pseudomonadati</taxon>
        <taxon>Pseudomonadota</taxon>
        <taxon>Alphaproteobacteria</taxon>
        <taxon>Rhodobacterales</taxon>
        <taxon>Paracoccaceae</taxon>
        <taxon>Gemmobacter</taxon>
    </lineage>
</organism>
<keyword evidence="2 5" id="KW-0378">Hydrolase</keyword>
<gene>
    <name evidence="5" type="ORF">C8N34_102414</name>
</gene>
<evidence type="ECO:0000256" key="3">
    <source>
        <dbReference type="ARBA" id="ARBA00038050"/>
    </source>
</evidence>
<evidence type="ECO:0000256" key="2">
    <source>
        <dbReference type="ARBA" id="ARBA00022801"/>
    </source>
</evidence>
<dbReference type="EC" id="3.1.1.29" evidence="1"/>
<dbReference type="PANTHER" id="PTHR12649:SF11">
    <property type="entry name" value="PEPTIDYL-TRNA HYDROLASE 2, MITOCHONDRIAL"/>
    <property type="match status" value="1"/>
</dbReference>
<protein>
    <recommendedName>
        <fullName evidence="1">peptidyl-tRNA hydrolase</fullName>
        <ecNumber evidence="1">3.1.1.29</ecNumber>
    </recommendedName>
</protein>
<reference evidence="5 6" key="1">
    <citation type="submission" date="2018-04" db="EMBL/GenBank/DDBJ databases">
        <title>Genomic Encyclopedia of Archaeal and Bacterial Type Strains, Phase II (KMG-II): from individual species to whole genera.</title>
        <authorList>
            <person name="Goeker M."/>
        </authorList>
    </citation>
    <scope>NUCLEOTIDE SEQUENCE [LARGE SCALE GENOMIC DNA]</scope>
    <source>
        <strain evidence="5 6">DSM 21823</strain>
    </source>
</reference>
<dbReference type="Proteomes" id="UP000244224">
    <property type="component" value="Unassembled WGS sequence"/>
</dbReference>
<comment type="catalytic activity">
    <reaction evidence="4">
        <text>an N-acyl-L-alpha-aminoacyl-tRNA + H2O = an N-acyl-L-amino acid + a tRNA + H(+)</text>
        <dbReference type="Rhea" id="RHEA:54448"/>
        <dbReference type="Rhea" id="RHEA-COMP:10123"/>
        <dbReference type="Rhea" id="RHEA-COMP:13883"/>
        <dbReference type="ChEBI" id="CHEBI:15377"/>
        <dbReference type="ChEBI" id="CHEBI:15378"/>
        <dbReference type="ChEBI" id="CHEBI:59874"/>
        <dbReference type="ChEBI" id="CHEBI:78442"/>
        <dbReference type="ChEBI" id="CHEBI:138191"/>
        <dbReference type="EC" id="3.1.1.29"/>
    </reaction>
</comment>
<dbReference type="InterPro" id="IPR023476">
    <property type="entry name" value="Pep_tRNA_hydro_II_dom_sf"/>
</dbReference>
<name>A0A2T6B999_9RHOB</name>
<evidence type="ECO:0000313" key="5">
    <source>
        <dbReference type="EMBL" id="PTX52626.1"/>
    </source>
</evidence>
<dbReference type="NCBIfam" id="TIGR00283">
    <property type="entry name" value="arch_pth2"/>
    <property type="match status" value="1"/>
</dbReference>
<dbReference type="GO" id="GO:0004045">
    <property type="term" value="F:peptidyl-tRNA hydrolase activity"/>
    <property type="evidence" value="ECO:0007669"/>
    <property type="project" value="UniProtKB-EC"/>
</dbReference>
<accession>A0A2T6B999</accession>
<evidence type="ECO:0000256" key="4">
    <source>
        <dbReference type="ARBA" id="ARBA00048707"/>
    </source>
</evidence>
<dbReference type="SUPFAM" id="SSF102462">
    <property type="entry name" value="Peptidyl-tRNA hydrolase II"/>
    <property type="match status" value="1"/>
</dbReference>
<dbReference type="Pfam" id="PF01981">
    <property type="entry name" value="PTH2"/>
    <property type="match status" value="1"/>
</dbReference>
<dbReference type="AlphaFoldDB" id="A0A2T6B999"/>
<dbReference type="RefSeq" id="WP_199750726.1">
    <property type="nucleotide sequence ID" value="NZ_QBKP01000002.1"/>
</dbReference>